<reference evidence="1" key="3">
    <citation type="submission" date="2025-09" db="UniProtKB">
        <authorList>
            <consortium name="Ensembl"/>
        </authorList>
    </citation>
    <scope>IDENTIFICATION</scope>
</reference>
<gene>
    <name evidence="1" type="primary">SYS1</name>
</gene>
<protein>
    <submittedName>
        <fullName evidence="1">Uncharacterized protein</fullName>
    </submittedName>
</protein>
<proteinExistence type="predicted"/>
<sequence length="325" mass="35677">MNVIISLTPKHLSLALCHSTVCSLRPLFFFFFQHSPLEGKQALRSVAILPFAFIFFLRACAHFISGLPYFVWHHACAISAPPPPPRKCFLPTQPLQPLQPVDLCLSRPVGPLLHGPDCQHRFGSQSVRLGRARTLRILETVTGAGAARGPWRGDGADPGLGGGRAPGAGMAGQFRSYVWDPLLILSQIVLMQTVYYGSLGLWLALVDGLVHSSPSLDQVFDAEILGFSTPPGRLSTMSFVLNALTCALGLLYFIRRGKQCLDFTVTVHFFHLLGCWLYSSRFPSALTWWLVQAVCIALMAVIGEYLCMRSELKEIPLNSAPKSSV</sequence>
<reference evidence="1" key="1">
    <citation type="submission" date="2020-11" db="EMBL/GenBank/DDBJ databases">
        <authorList>
            <person name="Davenport K.M."/>
            <person name="Bickhart D.M."/>
            <person name="Smith T.P.L."/>
            <person name="Murdoch B.M."/>
            <person name="Rosen B.D."/>
        </authorList>
    </citation>
    <scope>NUCLEOTIDE SEQUENCE [LARGE SCALE GENOMIC DNA]</scope>
    <source>
        <strain evidence="1">OAR_USU_Benz2616</strain>
    </source>
</reference>
<reference evidence="1" key="2">
    <citation type="submission" date="2025-08" db="UniProtKB">
        <authorList>
            <consortium name="Ensembl"/>
        </authorList>
    </citation>
    <scope>IDENTIFICATION</scope>
</reference>
<name>A0AC11DAA7_SHEEP</name>
<evidence type="ECO:0000313" key="1">
    <source>
        <dbReference type="Ensembl" id="ENSOARP00020041832.1"/>
    </source>
</evidence>
<accession>A0AC11DAA7</accession>
<dbReference type="Ensembl" id="ENSOART00020020017.2">
    <property type="protein sequence ID" value="ENSOARP00020041832.1"/>
    <property type="gene ID" value="ENSOARG00020013068.2"/>
</dbReference>
<organism evidence="1">
    <name type="scientific">Ovis aries</name>
    <name type="common">Sheep</name>
    <dbReference type="NCBI Taxonomy" id="9940"/>
    <lineage>
        <taxon>Eukaryota</taxon>
        <taxon>Metazoa</taxon>
        <taxon>Chordata</taxon>
        <taxon>Craniata</taxon>
        <taxon>Vertebrata</taxon>
        <taxon>Euteleostomi</taxon>
        <taxon>Mammalia</taxon>
        <taxon>Eutheria</taxon>
        <taxon>Laurasiatheria</taxon>
        <taxon>Artiodactyla</taxon>
        <taxon>Ruminantia</taxon>
        <taxon>Pecora</taxon>
        <taxon>Bovidae</taxon>
        <taxon>Caprinae</taxon>
        <taxon>Ovis</taxon>
    </lineage>
</organism>